<dbReference type="FunFam" id="3.40.50.1480:FF:000004">
    <property type="entry name" value="Adenosylhomocysteinase"/>
    <property type="match status" value="1"/>
</dbReference>
<evidence type="ECO:0000313" key="14">
    <source>
        <dbReference type="EMBL" id="KAG7493161.1"/>
    </source>
</evidence>
<accession>A0AAV6QJB3</accession>
<dbReference type="PROSITE" id="PS00738">
    <property type="entry name" value="ADOHCYASE_1"/>
    <property type="match status" value="1"/>
</dbReference>
<evidence type="ECO:0000256" key="5">
    <source>
        <dbReference type="ARBA" id="ARBA00023027"/>
    </source>
</evidence>
<feature type="disulfide bond" evidence="9">
    <location>
        <begin position="585"/>
        <end position="606"/>
    </location>
</feature>
<dbReference type="SMART" id="SM00997">
    <property type="entry name" value="AdoHcyase_NAD"/>
    <property type="match status" value="1"/>
</dbReference>
<evidence type="ECO:0000256" key="10">
    <source>
        <dbReference type="RuleBase" id="RU000548"/>
    </source>
</evidence>
<dbReference type="NCBIfam" id="TIGR00936">
    <property type="entry name" value="ahcY"/>
    <property type="match status" value="1"/>
</dbReference>
<dbReference type="NCBIfam" id="NF004005">
    <property type="entry name" value="PRK05476.2-3"/>
    <property type="match status" value="1"/>
</dbReference>
<comment type="cofactor">
    <cofactor evidence="10">
        <name>NAD(+)</name>
        <dbReference type="ChEBI" id="CHEBI:57540"/>
    </cofactor>
    <text evidence="10">Binds 1 NAD(+) per subunit.</text>
</comment>
<dbReference type="InterPro" id="IPR007733">
    <property type="entry name" value="Agouti"/>
</dbReference>
<dbReference type="AlphaFoldDB" id="A0AAV6QJB3"/>
<feature type="disulfide bond" evidence="9">
    <location>
        <begin position="581"/>
        <end position="599"/>
    </location>
</feature>
<dbReference type="InterPro" id="IPR027300">
    <property type="entry name" value="Agouti_dom"/>
</dbReference>
<comment type="catalytic activity">
    <reaction evidence="8">
        <text>S-adenosyl-L-homocysteine + H2O = L-homocysteine + adenosine</text>
        <dbReference type="Rhea" id="RHEA:21708"/>
        <dbReference type="ChEBI" id="CHEBI:15377"/>
        <dbReference type="ChEBI" id="CHEBI:16335"/>
        <dbReference type="ChEBI" id="CHEBI:57856"/>
        <dbReference type="ChEBI" id="CHEBI:58199"/>
        <dbReference type="EC" id="3.13.2.1"/>
    </reaction>
    <physiologicalReaction direction="left-to-right" evidence="8">
        <dbReference type="Rhea" id="RHEA:21709"/>
    </physiologicalReaction>
</comment>
<dbReference type="FunFam" id="3.40.50.720:FF:000004">
    <property type="entry name" value="Adenosylhomocysteinase"/>
    <property type="match status" value="1"/>
</dbReference>
<feature type="domain" description="Agouti" evidence="13">
    <location>
        <begin position="567"/>
        <end position="606"/>
    </location>
</feature>
<evidence type="ECO:0000256" key="1">
    <source>
        <dbReference type="ARBA" id="ARBA00005195"/>
    </source>
</evidence>
<name>A0AAV6QJB3_SOLSE</name>
<evidence type="ECO:0000256" key="6">
    <source>
        <dbReference type="ARBA" id="ARBA00034527"/>
    </source>
</evidence>
<dbReference type="GO" id="GO:0004013">
    <property type="term" value="F:adenosylhomocysteinase activity"/>
    <property type="evidence" value="ECO:0007669"/>
    <property type="project" value="UniProtKB-EC"/>
</dbReference>
<dbReference type="Pfam" id="PF05221">
    <property type="entry name" value="AdoHcyase"/>
    <property type="match status" value="1"/>
</dbReference>
<dbReference type="InterPro" id="IPR015878">
    <property type="entry name" value="Ado_hCys_hydrolase_NAD-bd"/>
</dbReference>
<evidence type="ECO:0000256" key="2">
    <source>
        <dbReference type="ARBA" id="ARBA00007122"/>
    </source>
</evidence>
<dbReference type="GO" id="GO:0005576">
    <property type="term" value="C:extracellular region"/>
    <property type="evidence" value="ECO:0007669"/>
    <property type="project" value="InterPro"/>
</dbReference>
<keyword evidence="15" id="KW-1185">Reference proteome</keyword>
<dbReference type="InterPro" id="IPR000043">
    <property type="entry name" value="Adenosylhomocysteinase-like"/>
</dbReference>
<feature type="disulfide bond" evidence="9">
    <location>
        <begin position="567"/>
        <end position="582"/>
    </location>
</feature>
<dbReference type="InterPro" id="IPR020082">
    <property type="entry name" value="S-Ado-L-homoCys_hydrolase_CS"/>
</dbReference>
<feature type="region of interest" description="Disordered" evidence="12">
    <location>
        <begin position="536"/>
        <end position="561"/>
    </location>
</feature>
<dbReference type="GO" id="GO:0033353">
    <property type="term" value="P:S-adenosylmethionine cycle"/>
    <property type="evidence" value="ECO:0007669"/>
    <property type="project" value="TreeGrafter"/>
</dbReference>
<evidence type="ECO:0000313" key="15">
    <source>
        <dbReference type="Proteomes" id="UP000693946"/>
    </source>
</evidence>
<dbReference type="CDD" id="cd00401">
    <property type="entry name" value="SAHH"/>
    <property type="match status" value="1"/>
</dbReference>
<comment type="similarity">
    <text evidence="2 11">Belongs to the adenosylhomocysteinase family.</text>
</comment>
<dbReference type="Pfam" id="PF00670">
    <property type="entry name" value="AdoHcyase_NAD"/>
    <property type="match status" value="1"/>
</dbReference>
<dbReference type="GO" id="GO:0005829">
    <property type="term" value="C:cytosol"/>
    <property type="evidence" value="ECO:0007669"/>
    <property type="project" value="TreeGrafter"/>
</dbReference>
<proteinExistence type="inferred from homology"/>
<sequence>MSDKLPFKVADMSLAEWGRKAIDIAENEMPGLMKMREMYGQSKPLKGARIAGCLHMTLQTAVLIETLLALGAEVQWSSCNIFSTQDHAAAAIAKAGIPVYAWKGETDEEYVWCIEQTLYFKDGQPLNMILDDGGDLTNLVHQKYPKLLAGIRGLSEETTTGVHNLYKMMKKGELKVPAINVNDSVTKSKFDNLYGCRESLIDGIKRATDVMIAGKVAVVAGYGDVGKGCVQALRSFGARVIVTEVDPINALQAAMEGYEVTTMDEACKEGNIFVTTTGCEDIIVGHHFENMKDDAIVCNIGHFDCEIDMSWLNKNAAKKINIKAQVDRFRLKNGRHVIVLAEGRLVNLGCAMGHPSFVMSNSFTNQVLAQIELWMNTDKYPVGVYFLPKKLDEQVAAAHLDKLGVKLTKLTEKQLGNKRRIAESRGPGVPGGGFPSFIGIDIKTCCKKEKSGQKSGQLRPTTKRKEFTKDPQIKMHVFLLLGCFVLTTTEYFLCSAHMIPDEILSNNKVVVSNVSNTLSQSQQIHSPPVVIVELPKTARKSRKGKKQKKKKYGAKLPPPPPTAPANCTPLWGSCKSPSNVCCDICAFCQCRLFRTVCFCRMGNPHC</sequence>
<keyword evidence="4 10" id="KW-0378">Hydrolase</keyword>
<dbReference type="GO" id="GO:0009755">
    <property type="term" value="P:hormone-mediated signaling pathway"/>
    <property type="evidence" value="ECO:0007669"/>
    <property type="project" value="InterPro"/>
</dbReference>
<feature type="disulfide bond" evidence="9">
    <location>
        <begin position="574"/>
        <end position="588"/>
    </location>
</feature>
<keyword evidence="9" id="KW-1015">Disulfide bond</keyword>
<evidence type="ECO:0000256" key="12">
    <source>
        <dbReference type="SAM" id="MobiDB-lite"/>
    </source>
</evidence>
<dbReference type="HAMAP" id="MF_00563">
    <property type="entry name" value="AdoHcyase"/>
    <property type="match status" value="1"/>
</dbReference>
<organism evidence="14 15">
    <name type="scientific">Solea senegalensis</name>
    <name type="common">Senegalese sole</name>
    <dbReference type="NCBI Taxonomy" id="28829"/>
    <lineage>
        <taxon>Eukaryota</taxon>
        <taxon>Metazoa</taxon>
        <taxon>Chordata</taxon>
        <taxon>Craniata</taxon>
        <taxon>Vertebrata</taxon>
        <taxon>Euteleostomi</taxon>
        <taxon>Actinopterygii</taxon>
        <taxon>Neopterygii</taxon>
        <taxon>Teleostei</taxon>
        <taxon>Neoteleostei</taxon>
        <taxon>Acanthomorphata</taxon>
        <taxon>Carangaria</taxon>
        <taxon>Pleuronectiformes</taxon>
        <taxon>Pleuronectoidei</taxon>
        <taxon>Soleidae</taxon>
        <taxon>Solea</taxon>
    </lineage>
</organism>
<feature type="disulfide bond" evidence="9">
    <location>
        <begin position="590"/>
        <end position="597"/>
    </location>
</feature>
<dbReference type="GO" id="GO:0006730">
    <property type="term" value="P:one-carbon metabolic process"/>
    <property type="evidence" value="ECO:0007669"/>
    <property type="project" value="UniProtKB-KW"/>
</dbReference>
<evidence type="ECO:0000256" key="4">
    <source>
        <dbReference type="ARBA" id="ARBA00022801"/>
    </source>
</evidence>
<evidence type="ECO:0000256" key="9">
    <source>
        <dbReference type="PROSITE-ProRule" id="PRU00494"/>
    </source>
</evidence>
<evidence type="ECO:0000256" key="11">
    <source>
        <dbReference type="RuleBase" id="RU004166"/>
    </source>
</evidence>
<dbReference type="EC" id="3.13.2.1" evidence="6 10"/>
<reference evidence="14 15" key="1">
    <citation type="journal article" date="2021" name="Sci. Rep.">
        <title>Chromosome anchoring in Senegalese sole (Solea senegalensis) reveals sex-associated markers and genome rearrangements in flatfish.</title>
        <authorList>
            <person name="Guerrero-Cozar I."/>
            <person name="Gomez-Garrido J."/>
            <person name="Berbel C."/>
            <person name="Martinez-Blanch J.F."/>
            <person name="Alioto T."/>
            <person name="Claros M.G."/>
            <person name="Gagnaire P.A."/>
            <person name="Manchado M."/>
        </authorList>
    </citation>
    <scope>NUCLEOTIDE SEQUENCE [LARGE SCALE GENOMIC DNA]</scope>
    <source>
        <strain evidence="14">Sse05_10M</strain>
    </source>
</reference>
<comment type="pathway">
    <text evidence="1 10">Amino-acid biosynthesis; L-homocysteine biosynthesis; L-homocysteine from S-adenosyl-L-homocysteine: step 1/1.</text>
</comment>
<dbReference type="SMART" id="SM00792">
    <property type="entry name" value="Agouti"/>
    <property type="match status" value="1"/>
</dbReference>
<evidence type="ECO:0000256" key="7">
    <source>
        <dbReference type="ARBA" id="ARBA00045926"/>
    </source>
</evidence>
<dbReference type="Proteomes" id="UP000693946">
    <property type="component" value="Linkage Group LG4"/>
</dbReference>
<evidence type="ECO:0000259" key="13">
    <source>
        <dbReference type="PROSITE" id="PS51150"/>
    </source>
</evidence>
<dbReference type="PROSITE" id="PS51150">
    <property type="entry name" value="AGOUTI_2"/>
    <property type="match status" value="1"/>
</dbReference>
<dbReference type="SMART" id="SM00996">
    <property type="entry name" value="AdoHcyase"/>
    <property type="match status" value="1"/>
</dbReference>
<keyword evidence="5 10" id="KW-0520">NAD</keyword>
<dbReference type="Pfam" id="PF05039">
    <property type="entry name" value="Agouti"/>
    <property type="match status" value="1"/>
</dbReference>
<evidence type="ECO:0000256" key="8">
    <source>
        <dbReference type="ARBA" id="ARBA00047800"/>
    </source>
</evidence>
<gene>
    <name evidence="14" type="ORF">JOB18_002489</name>
</gene>
<dbReference type="GO" id="GO:0005102">
    <property type="term" value="F:signaling receptor binding"/>
    <property type="evidence" value="ECO:0007669"/>
    <property type="project" value="InterPro"/>
</dbReference>
<dbReference type="PANTHER" id="PTHR23420">
    <property type="entry name" value="ADENOSYLHOMOCYSTEINASE"/>
    <property type="match status" value="1"/>
</dbReference>
<protein>
    <recommendedName>
        <fullName evidence="6 10">Adenosylhomocysteinase</fullName>
        <ecNumber evidence="6 10">3.13.2.1</ecNumber>
    </recommendedName>
</protein>
<dbReference type="EMBL" id="JAGKHQ010000016">
    <property type="protein sequence ID" value="KAG7493161.1"/>
    <property type="molecule type" value="Genomic_DNA"/>
</dbReference>
<comment type="caution">
    <text evidence="14">The sequence shown here is derived from an EMBL/GenBank/DDBJ whole genome shotgun (WGS) entry which is preliminary data.</text>
</comment>
<keyword evidence="3 10" id="KW-0554">One-carbon metabolism</keyword>
<feature type="compositionally biased region" description="Basic residues" evidence="12">
    <location>
        <begin position="537"/>
        <end position="553"/>
    </location>
</feature>
<dbReference type="PANTHER" id="PTHR23420:SF0">
    <property type="entry name" value="ADENOSYLHOMOCYSTEINASE"/>
    <property type="match status" value="1"/>
</dbReference>
<comment type="function">
    <text evidence="7">Catalyzes the hydrolysis of S-adenosyl-L-homocysteine to form adenosine and homocysteine. Binds copper ions.</text>
</comment>
<dbReference type="PROSITE" id="PS60024">
    <property type="entry name" value="AGOUTI_1"/>
    <property type="match status" value="1"/>
</dbReference>
<evidence type="ECO:0000256" key="3">
    <source>
        <dbReference type="ARBA" id="ARBA00022563"/>
    </source>
</evidence>